<sequence>MRVTNDLSSTPTQRRVTNDLSSTPTQRRVTSDLSSTPTQRRVTSGIPLVTSKITGIRHKPLVSTITSARRPERRARQTPSLSPRSRQSMRRRHQRNVVDTNLKARHQRSVVDTNLNTRHQPYTAGDQQDHWYPPQTTGVHDHHQHRGTLDSTSYRWNTTSRGSSKAIRTIASNRSCRGVGNSETLNQPTSVDSSSPTYGSPDTQLARNPWSR</sequence>
<feature type="compositionally biased region" description="Polar residues" evidence="1">
    <location>
        <begin position="170"/>
        <end position="212"/>
    </location>
</feature>
<dbReference type="EMBL" id="FQZG01000056">
    <property type="protein sequence ID" value="SHJ53989.1"/>
    <property type="molecule type" value="Genomic_DNA"/>
</dbReference>
<feature type="region of interest" description="Disordered" evidence="1">
    <location>
        <begin position="60"/>
        <end position="99"/>
    </location>
</feature>
<protein>
    <submittedName>
        <fullName evidence="2">Uncharacterized protein</fullName>
    </submittedName>
</protein>
<feature type="region of interest" description="Disordered" evidence="1">
    <location>
        <begin position="120"/>
        <end position="212"/>
    </location>
</feature>
<feature type="compositionally biased region" description="Polar residues" evidence="1">
    <location>
        <begin position="1"/>
        <end position="42"/>
    </location>
</feature>
<feature type="compositionally biased region" description="Polar residues" evidence="1">
    <location>
        <begin position="149"/>
        <end position="163"/>
    </location>
</feature>
<proteinExistence type="predicted"/>
<evidence type="ECO:0000256" key="1">
    <source>
        <dbReference type="SAM" id="MobiDB-lite"/>
    </source>
</evidence>
<dbReference type="Proteomes" id="UP000184512">
    <property type="component" value="Unassembled WGS sequence"/>
</dbReference>
<organism evidence="2 3">
    <name type="scientific">Tessaracoccus bendigoensis DSM 12906</name>
    <dbReference type="NCBI Taxonomy" id="1123357"/>
    <lineage>
        <taxon>Bacteria</taxon>
        <taxon>Bacillati</taxon>
        <taxon>Actinomycetota</taxon>
        <taxon>Actinomycetes</taxon>
        <taxon>Propionibacteriales</taxon>
        <taxon>Propionibacteriaceae</taxon>
        <taxon>Tessaracoccus</taxon>
    </lineage>
</organism>
<keyword evidence="3" id="KW-1185">Reference proteome</keyword>
<name>A0A1M6K4W2_9ACTN</name>
<gene>
    <name evidence="2" type="ORF">SAMN02745244_02738</name>
</gene>
<reference evidence="2 3" key="1">
    <citation type="submission" date="2016-11" db="EMBL/GenBank/DDBJ databases">
        <authorList>
            <person name="Jaros S."/>
            <person name="Januszkiewicz K."/>
            <person name="Wedrychowicz H."/>
        </authorList>
    </citation>
    <scope>NUCLEOTIDE SEQUENCE [LARGE SCALE GENOMIC DNA]</scope>
    <source>
        <strain evidence="2 3">DSM 12906</strain>
    </source>
</reference>
<dbReference type="AlphaFoldDB" id="A0A1M6K4W2"/>
<accession>A0A1M6K4W2</accession>
<evidence type="ECO:0000313" key="3">
    <source>
        <dbReference type="Proteomes" id="UP000184512"/>
    </source>
</evidence>
<feature type="region of interest" description="Disordered" evidence="1">
    <location>
        <begin position="1"/>
        <end position="45"/>
    </location>
</feature>
<evidence type="ECO:0000313" key="2">
    <source>
        <dbReference type="EMBL" id="SHJ53989.1"/>
    </source>
</evidence>